<dbReference type="PANTHER" id="PTHR42951">
    <property type="entry name" value="METALLO-BETA-LACTAMASE DOMAIN-CONTAINING"/>
    <property type="match status" value="1"/>
</dbReference>
<comment type="caution">
    <text evidence="2">The sequence shown here is derived from an EMBL/GenBank/DDBJ whole genome shotgun (WGS) entry which is preliminary data.</text>
</comment>
<dbReference type="Gene3D" id="3.60.15.10">
    <property type="entry name" value="Ribonuclease Z/Hydroxyacylglutathione hydrolase-like"/>
    <property type="match status" value="1"/>
</dbReference>
<dbReference type="PANTHER" id="PTHR42951:SF4">
    <property type="entry name" value="ACYL-COENZYME A THIOESTERASE MBLAC2"/>
    <property type="match status" value="1"/>
</dbReference>
<name>A0ABS2GKJ0_9FIRM</name>
<reference evidence="2 3" key="1">
    <citation type="journal article" date="2021" name="Sci. Rep.">
        <title>The distribution of antibiotic resistance genes in chicken gut microbiota commensals.</title>
        <authorList>
            <person name="Juricova H."/>
            <person name="Matiasovicova J."/>
            <person name="Kubasova T."/>
            <person name="Cejkova D."/>
            <person name="Rychlik I."/>
        </authorList>
    </citation>
    <scope>NUCLEOTIDE SEQUENCE [LARGE SCALE GENOMIC DNA]</scope>
    <source>
        <strain evidence="2 3">An564</strain>
    </source>
</reference>
<protein>
    <submittedName>
        <fullName evidence="2">MBL fold metallo-hydrolase</fullName>
    </submittedName>
</protein>
<feature type="domain" description="Metallo-beta-lactamase" evidence="1">
    <location>
        <begin position="60"/>
        <end position="254"/>
    </location>
</feature>
<dbReference type="SMART" id="SM00849">
    <property type="entry name" value="Lactamase_B"/>
    <property type="match status" value="1"/>
</dbReference>
<dbReference type="EMBL" id="JACSNR010000001">
    <property type="protein sequence ID" value="MBM6922516.1"/>
    <property type="molecule type" value="Genomic_DNA"/>
</dbReference>
<gene>
    <name evidence="2" type="ORF">H9X81_02245</name>
</gene>
<evidence type="ECO:0000313" key="2">
    <source>
        <dbReference type="EMBL" id="MBM6922516.1"/>
    </source>
</evidence>
<dbReference type="Proteomes" id="UP000724149">
    <property type="component" value="Unassembled WGS sequence"/>
</dbReference>
<evidence type="ECO:0000313" key="3">
    <source>
        <dbReference type="Proteomes" id="UP000724149"/>
    </source>
</evidence>
<evidence type="ECO:0000259" key="1">
    <source>
        <dbReference type="SMART" id="SM00849"/>
    </source>
</evidence>
<proteinExistence type="predicted"/>
<dbReference type="Pfam" id="PF00753">
    <property type="entry name" value="Lactamase_B"/>
    <property type="match status" value="1"/>
</dbReference>
<sequence>MQETAVQKPDSAMQPEHWYDALPRPAYASLERVPVTEDWFEVYRIQPDLYAIYEPGHFQEVISYLITGSEKALLVDTGLGMGNIRKVVEELTSLSVIVMNTHTHFDHIGGNALFDTVYAPDHPEARRRLSAGATAAELAAEVTEGSNARPWPEGFDPAHYTIAPCAFTPAPEGTVFDLGGWKLRVIDTPGHSPDSIMLAEDDRKLLFTGDTFYPAALYVALASDRPVPELLKIYQGTMALLAKEFSGYTLICSHNEPVRGGEMLGKTADALAEILAGKEPDEIGSAGLRRYEFDGFAVITR</sequence>
<dbReference type="InterPro" id="IPR050855">
    <property type="entry name" value="NDM-1-like"/>
</dbReference>
<keyword evidence="3" id="KW-1185">Reference proteome</keyword>
<organism evidence="2 3">
    <name type="scientific">Hydrogenoanaerobacterium saccharovorans</name>
    <dbReference type="NCBI Taxonomy" id="474960"/>
    <lineage>
        <taxon>Bacteria</taxon>
        <taxon>Bacillati</taxon>
        <taxon>Bacillota</taxon>
        <taxon>Clostridia</taxon>
        <taxon>Eubacteriales</taxon>
        <taxon>Oscillospiraceae</taxon>
        <taxon>Hydrogenoanaerobacterium</taxon>
    </lineage>
</organism>
<dbReference type="InterPro" id="IPR001279">
    <property type="entry name" value="Metallo-B-lactamas"/>
</dbReference>
<dbReference type="InterPro" id="IPR036866">
    <property type="entry name" value="RibonucZ/Hydroxyglut_hydro"/>
</dbReference>
<accession>A0ABS2GKJ0</accession>
<dbReference type="SUPFAM" id="SSF56281">
    <property type="entry name" value="Metallo-hydrolase/oxidoreductase"/>
    <property type="match status" value="1"/>
</dbReference>
<dbReference type="RefSeq" id="WP_204719481.1">
    <property type="nucleotide sequence ID" value="NZ_JACSNR010000001.1"/>
</dbReference>